<proteinExistence type="predicted"/>
<evidence type="ECO:0008006" key="3">
    <source>
        <dbReference type="Google" id="ProtNLM"/>
    </source>
</evidence>
<dbReference type="Pfam" id="PF20188">
    <property type="entry name" value="DUF6551"/>
    <property type="match status" value="1"/>
</dbReference>
<evidence type="ECO:0000313" key="2">
    <source>
        <dbReference type="Proteomes" id="UP000003755"/>
    </source>
</evidence>
<evidence type="ECO:0000313" key="1">
    <source>
        <dbReference type="EMBL" id="EEX21789.1"/>
    </source>
</evidence>
<dbReference type="AlphaFoldDB" id="C9L7P4"/>
<gene>
    <name evidence="1" type="ORF">BLAHAN_05414</name>
</gene>
<dbReference type="InterPro" id="IPR046681">
    <property type="entry name" value="DUF6551"/>
</dbReference>
<dbReference type="STRING" id="537007.BLAHAN_05414"/>
<comment type="caution">
    <text evidence="1">The sequence shown here is derived from an EMBL/GenBank/DDBJ whole genome shotgun (WGS) entry which is preliminary data.</text>
</comment>
<dbReference type="Proteomes" id="UP000003755">
    <property type="component" value="Unassembled WGS sequence"/>
</dbReference>
<dbReference type="HOGENOM" id="CLU_1412767_0_0_9"/>
<organism evidence="1 2">
    <name type="scientific">Blautia hansenii DSM 20583</name>
    <dbReference type="NCBI Taxonomy" id="537007"/>
    <lineage>
        <taxon>Bacteria</taxon>
        <taxon>Bacillati</taxon>
        <taxon>Bacillota</taxon>
        <taxon>Clostridia</taxon>
        <taxon>Lachnospirales</taxon>
        <taxon>Lachnospiraceae</taxon>
        <taxon>Blautia</taxon>
    </lineage>
</organism>
<accession>C9L7P4</accession>
<dbReference type="eggNOG" id="ENOG5030GUH">
    <property type="taxonomic scope" value="Bacteria"/>
</dbReference>
<protein>
    <recommendedName>
        <fullName evidence="3">ParB/Sulfiredoxin domain-containing protein</fullName>
    </recommendedName>
</protein>
<name>C9L7P4_BLAHA</name>
<dbReference type="SUPFAM" id="SSF110849">
    <property type="entry name" value="ParB/Sulfiredoxin"/>
    <property type="match status" value="1"/>
</dbReference>
<dbReference type="EMBL" id="ABYU02000016">
    <property type="protein sequence ID" value="EEX21789.1"/>
    <property type="molecule type" value="Genomic_DNA"/>
</dbReference>
<sequence>MKRIIVNNELDKMRLALGLTEETIQGDVERLFNIASHNKVGNKIMANVPLCLIYIDDSYQRTETFSKAKASEIAANFIEAAYDPIKLNYRDGRFYCPAGQHRIYAHMLMHREYIGAELFQSDYESEIDIFLTQDDNRSKLTPYDRYKAGLAAGKYEDVTLTKICNEYGVRIGTKAKASDTQIGSITTAKRNS</sequence>
<dbReference type="RefSeq" id="WP_003020506.1">
    <property type="nucleotide sequence ID" value="NZ_GG698589.1"/>
</dbReference>
<keyword evidence="2" id="KW-1185">Reference proteome</keyword>
<reference evidence="1" key="1">
    <citation type="submission" date="2009-09" db="EMBL/GenBank/DDBJ databases">
        <authorList>
            <person name="Weinstock G."/>
            <person name="Sodergren E."/>
            <person name="Clifton S."/>
            <person name="Fulton L."/>
            <person name="Fulton B."/>
            <person name="Courtney L."/>
            <person name="Fronick C."/>
            <person name="Harrison M."/>
            <person name="Strong C."/>
            <person name="Farmer C."/>
            <person name="Delahaunty K."/>
            <person name="Markovic C."/>
            <person name="Hall O."/>
            <person name="Minx P."/>
            <person name="Tomlinson C."/>
            <person name="Mitreva M."/>
            <person name="Nelson J."/>
            <person name="Hou S."/>
            <person name="Wollam A."/>
            <person name="Pepin K.H."/>
            <person name="Johnson M."/>
            <person name="Bhonagiri V."/>
            <person name="Nash W.E."/>
            <person name="Warren W."/>
            <person name="Chinwalla A."/>
            <person name="Mardis E.R."/>
            <person name="Wilson R.K."/>
        </authorList>
    </citation>
    <scope>NUCLEOTIDE SEQUENCE [LARGE SCALE GENOMIC DNA]</scope>
    <source>
        <strain evidence="1">DSM 20583</strain>
    </source>
</reference>
<dbReference type="InterPro" id="IPR036086">
    <property type="entry name" value="ParB/Sulfiredoxin_sf"/>
</dbReference>